<proteinExistence type="predicted"/>
<accession>A0A699Z1R2</accession>
<evidence type="ECO:0000256" key="1">
    <source>
        <dbReference type="SAM" id="MobiDB-lite"/>
    </source>
</evidence>
<comment type="caution">
    <text evidence="2">The sequence shown here is derived from an EMBL/GenBank/DDBJ whole genome shotgun (WGS) entry which is preliminary data.</text>
</comment>
<protein>
    <submittedName>
        <fullName evidence="2">Uncharacterized protein</fullName>
    </submittedName>
</protein>
<evidence type="ECO:0000313" key="2">
    <source>
        <dbReference type="EMBL" id="GFH15580.1"/>
    </source>
</evidence>
<gene>
    <name evidence="2" type="ORF">HaLaN_11829</name>
</gene>
<feature type="region of interest" description="Disordered" evidence="1">
    <location>
        <begin position="156"/>
        <end position="175"/>
    </location>
</feature>
<name>A0A699Z1R2_HAELA</name>
<sequence>MLIRDVLTGQGRRGWIPRVPVGKSSELPIRSAEGGWLGWPHWDVTCMAADSMQLHRGVVRWAEQGSQNAALSELPRGDTQAGVCVNHAQSEHERAMRVVVVTLKRQGLEGYKPTFTAKEGNKLGEENYGAKGKGAYRKVVNTATCAKGGRSQKLSLKGGAGGGRVANEGSRWVRG</sequence>
<dbReference type="AlphaFoldDB" id="A0A699Z1R2"/>
<dbReference type="EMBL" id="BLLF01000870">
    <property type="protein sequence ID" value="GFH15580.1"/>
    <property type="molecule type" value="Genomic_DNA"/>
</dbReference>
<keyword evidence="3" id="KW-1185">Reference proteome</keyword>
<reference evidence="2 3" key="1">
    <citation type="submission" date="2020-02" db="EMBL/GenBank/DDBJ databases">
        <title>Draft genome sequence of Haematococcus lacustris strain NIES-144.</title>
        <authorList>
            <person name="Morimoto D."/>
            <person name="Nakagawa S."/>
            <person name="Yoshida T."/>
            <person name="Sawayama S."/>
        </authorList>
    </citation>
    <scope>NUCLEOTIDE SEQUENCE [LARGE SCALE GENOMIC DNA]</scope>
    <source>
        <strain evidence="2 3">NIES-144</strain>
    </source>
</reference>
<organism evidence="2 3">
    <name type="scientific">Haematococcus lacustris</name>
    <name type="common">Green alga</name>
    <name type="synonym">Haematococcus pluvialis</name>
    <dbReference type="NCBI Taxonomy" id="44745"/>
    <lineage>
        <taxon>Eukaryota</taxon>
        <taxon>Viridiplantae</taxon>
        <taxon>Chlorophyta</taxon>
        <taxon>core chlorophytes</taxon>
        <taxon>Chlorophyceae</taxon>
        <taxon>CS clade</taxon>
        <taxon>Chlamydomonadales</taxon>
        <taxon>Haematococcaceae</taxon>
        <taxon>Haematococcus</taxon>
    </lineage>
</organism>
<dbReference type="Proteomes" id="UP000485058">
    <property type="component" value="Unassembled WGS sequence"/>
</dbReference>
<evidence type="ECO:0000313" key="3">
    <source>
        <dbReference type="Proteomes" id="UP000485058"/>
    </source>
</evidence>